<accession>A0A6B0TR43</accession>
<reference evidence="1" key="1">
    <citation type="submission" date="2019-12" db="EMBL/GenBank/DDBJ databases">
        <title>An insight into the sialome of adult female Ixodes ricinus ticks feeding for 6 days.</title>
        <authorList>
            <person name="Perner J."/>
            <person name="Ribeiro J.M.C."/>
        </authorList>
    </citation>
    <scope>NUCLEOTIDE SEQUENCE</scope>
    <source>
        <strain evidence="1">Semi-engorged</strain>
        <tissue evidence="1">Salivary glands</tissue>
    </source>
</reference>
<dbReference type="EMBL" id="GIFC01000276">
    <property type="protein sequence ID" value="MXU82359.1"/>
    <property type="molecule type" value="Transcribed_RNA"/>
</dbReference>
<protein>
    <submittedName>
        <fullName evidence="1">Putative secreted protein</fullName>
    </submittedName>
</protein>
<dbReference type="AlphaFoldDB" id="A0A6B0TR43"/>
<name>A0A6B0TR43_IXORI</name>
<evidence type="ECO:0000313" key="1">
    <source>
        <dbReference type="EMBL" id="MXU82359.1"/>
    </source>
</evidence>
<organism evidence="1">
    <name type="scientific">Ixodes ricinus</name>
    <name type="common">Common tick</name>
    <name type="synonym">Acarus ricinus</name>
    <dbReference type="NCBI Taxonomy" id="34613"/>
    <lineage>
        <taxon>Eukaryota</taxon>
        <taxon>Metazoa</taxon>
        <taxon>Ecdysozoa</taxon>
        <taxon>Arthropoda</taxon>
        <taxon>Chelicerata</taxon>
        <taxon>Arachnida</taxon>
        <taxon>Acari</taxon>
        <taxon>Parasitiformes</taxon>
        <taxon>Ixodida</taxon>
        <taxon>Ixodoidea</taxon>
        <taxon>Ixodidae</taxon>
        <taxon>Ixodinae</taxon>
        <taxon>Ixodes</taxon>
    </lineage>
</organism>
<proteinExistence type="predicted"/>
<sequence length="68" mass="8031">MYWFSQRKLESFFFLLRLTLGLLWFLSQGQCELLLELQEAGHFLLDGRLVCLGCLELPHLVSLLERVF</sequence>